<reference evidence="1 3" key="1">
    <citation type="journal article" date="2008" name="Science">
        <title>The Physcomitrella genome reveals evolutionary insights into the conquest of land by plants.</title>
        <authorList>
            <person name="Rensing S."/>
            <person name="Lang D."/>
            <person name="Zimmer A."/>
            <person name="Terry A."/>
            <person name="Salamov A."/>
            <person name="Shapiro H."/>
            <person name="Nishiyama T."/>
            <person name="Perroud P.-F."/>
            <person name="Lindquist E."/>
            <person name="Kamisugi Y."/>
            <person name="Tanahashi T."/>
            <person name="Sakakibara K."/>
            <person name="Fujita T."/>
            <person name="Oishi K."/>
            <person name="Shin-I T."/>
            <person name="Kuroki Y."/>
            <person name="Toyoda A."/>
            <person name="Suzuki Y."/>
            <person name="Hashimoto A."/>
            <person name="Yamaguchi K."/>
            <person name="Sugano A."/>
            <person name="Kohara Y."/>
            <person name="Fujiyama A."/>
            <person name="Anterola A."/>
            <person name="Aoki S."/>
            <person name="Ashton N."/>
            <person name="Barbazuk W.B."/>
            <person name="Barker E."/>
            <person name="Bennetzen J."/>
            <person name="Bezanilla M."/>
            <person name="Blankenship R."/>
            <person name="Cho S.H."/>
            <person name="Dutcher S."/>
            <person name="Estelle M."/>
            <person name="Fawcett J.A."/>
            <person name="Gundlach H."/>
            <person name="Hanada K."/>
            <person name="Heyl A."/>
            <person name="Hicks K.A."/>
            <person name="Hugh J."/>
            <person name="Lohr M."/>
            <person name="Mayer K."/>
            <person name="Melkozernov A."/>
            <person name="Murata T."/>
            <person name="Nelson D."/>
            <person name="Pils B."/>
            <person name="Prigge M."/>
            <person name="Reiss B."/>
            <person name="Renner T."/>
            <person name="Rombauts S."/>
            <person name="Rushton P."/>
            <person name="Sanderfoot A."/>
            <person name="Schween G."/>
            <person name="Shiu S.-H."/>
            <person name="Stueber K."/>
            <person name="Theodoulou F.L."/>
            <person name="Tu H."/>
            <person name="Van de Peer Y."/>
            <person name="Verrier P.J."/>
            <person name="Waters E."/>
            <person name="Wood A."/>
            <person name="Yang L."/>
            <person name="Cove D."/>
            <person name="Cuming A."/>
            <person name="Hasebe M."/>
            <person name="Lucas S."/>
            <person name="Mishler D.B."/>
            <person name="Reski R."/>
            <person name="Grigoriev I."/>
            <person name="Quatrano R.S."/>
            <person name="Boore J.L."/>
        </authorList>
    </citation>
    <scope>NUCLEOTIDE SEQUENCE [LARGE SCALE GENOMIC DNA]</scope>
    <source>
        <strain evidence="2 3">cv. Gransden 2004</strain>
    </source>
</reference>
<dbReference type="Gramene" id="Pp3c1_35110V3.1">
    <property type="protein sequence ID" value="PAC:32966947.CDS.1"/>
    <property type="gene ID" value="Pp3c1_35110"/>
</dbReference>
<sequence length="72" mass="8333">MVGIFYSKFVATMVVQRIWQRHNHSIAKWILTNVTHASSLGFVDQNTEFNAGAQKSYVWKKVEKGVGHEYDF</sequence>
<accession>A0A2K1LAZ0</accession>
<dbReference type="InParanoid" id="A0A2K1LAZ0"/>
<evidence type="ECO:0000313" key="2">
    <source>
        <dbReference type="EnsemblPlants" id="PAC:32966947.CDS.1"/>
    </source>
</evidence>
<name>A0A2K1LAZ0_PHYPA</name>
<reference evidence="2" key="3">
    <citation type="submission" date="2020-12" db="UniProtKB">
        <authorList>
            <consortium name="EnsemblPlants"/>
        </authorList>
    </citation>
    <scope>IDENTIFICATION</scope>
</reference>
<reference evidence="1 3" key="2">
    <citation type="journal article" date="2018" name="Plant J.">
        <title>The Physcomitrella patens chromosome-scale assembly reveals moss genome structure and evolution.</title>
        <authorList>
            <person name="Lang D."/>
            <person name="Ullrich K.K."/>
            <person name="Murat F."/>
            <person name="Fuchs J."/>
            <person name="Jenkins J."/>
            <person name="Haas F.B."/>
            <person name="Piednoel M."/>
            <person name="Gundlach H."/>
            <person name="Van Bel M."/>
            <person name="Meyberg R."/>
            <person name="Vives C."/>
            <person name="Morata J."/>
            <person name="Symeonidi A."/>
            <person name="Hiss M."/>
            <person name="Muchero W."/>
            <person name="Kamisugi Y."/>
            <person name="Saleh O."/>
            <person name="Blanc G."/>
            <person name="Decker E.L."/>
            <person name="van Gessel N."/>
            <person name="Grimwood J."/>
            <person name="Hayes R.D."/>
            <person name="Graham S.W."/>
            <person name="Gunter L.E."/>
            <person name="McDaniel S.F."/>
            <person name="Hoernstein S.N.W."/>
            <person name="Larsson A."/>
            <person name="Li F.W."/>
            <person name="Perroud P.F."/>
            <person name="Phillips J."/>
            <person name="Ranjan P."/>
            <person name="Rokshar D.S."/>
            <person name="Rothfels C.J."/>
            <person name="Schneider L."/>
            <person name="Shu S."/>
            <person name="Stevenson D.W."/>
            <person name="Thummler F."/>
            <person name="Tillich M."/>
            <person name="Villarreal Aguilar J.C."/>
            <person name="Widiez T."/>
            <person name="Wong G.K."/>
            <person name="Wymore A."/>
            <person name="Zhang Y."/>
            <person name="Zimmer A.D."/>
            <person name="Quatrano R.S."/>
            <person name="Mayer K.F.X."/>
            <person name="Goodstein D."/>
            <person name="Casacuberta J.M."/>
            <person name="Vandepoele K."/>
            <person name="Reski R."/>
            <person name="Cuming A.C."/>
            <person name="Tuskan G.A."/>
            <person name="Maumus F."/>
            <person name="Salse J."/>
            <person name="Schmutz J."/>
            <person name="Rensing S.A."/>
        </authorList>
    </citation>
    <scope>NUCLEOTIDE SEQUENCE [LARGE SCALE GENOMIC DNA]</scope>
    <source>
        <strain evidence="2 3">cv. Gransden 2004</strain>
    </source>
</reference>
<proteinExistence type="predicted"/>
<evidence type="ECO:0000313" key="1">
    <source>
        <dbReference type="EMBL" id="PNR63196.1"/>
    </source>
</evidence>
<keyword evidence="3" id="KW-1185">Reference proteome</keyword>
<organism evidence="1">
    <name type="scientific">Physcomitrium patens</name>
    <name type="common">Spreading-leaved earth moss</name>
    <name type="synonym">Physcomitrella patens</name>
    <dbReference type="NCBI Taxonomy" id="3218"/>
    <lineage>
        <taxon>Eukaryota</taxon>
        <taxon>Viridiplantae</taxon>
        <taxon>Streptophyta</taxon>
        <taxon>Embryophyta</taxon>
        <taxon>Bryophyta</taxon>
        <taxon>Bryophytina</taxon>
        <taxon>Bryopsida</taxon>
        <taxon>Funariidae</taxon>
        <taxon>Funariales</taxon>
        <taxon>Funariaceae</taxon>
        <taxon>Physcomitrium</taxon>
    </lineage>
</organism>
<dbReference type="EnsemblPlants" id="Pp3c1_35110V3.1">
    <property type="protein sequence ID" value="PAC:32966947.CDS.1"/>
    <property type="gene ID" value="Pp3c1_35110"/>
</dbReference>
<dbReference type="Proteomes" id="UP000006727">
    <property type="component" value="Chromosome 1"/>
</dbReference>
<dbReference type="EMBL" id="ABEU02000001">
    <property type="protein sequence ID" value="PNR63196.1"/>
    <property type="molecule type" value="Genomic_DNA"/>
</dbReference>
<dbReference type="AlphaFoldDB" id="A0A2K1LAZ0"/>
<gene>
    <name evidence="1" type="ORF">PHYPA_001621</name>
</gene>
<dbReference type="PaxDb" id="3218-PP1S28_240V6.1"/>
<evidence type="ECO:0000313" key="3">
    <source>
        <dbReference type="Proteomes" id="UP000006727"/>
    </source>
</evidence>
<protein>
    <submittedName>
        <fullName evidence="1 2">Uncharacterized protein</fullName>
    </submittedName>
</protein>